<protein>
    <recommendedName>
        <fullName evidence="5">DUF11 domain-containing protein</fullName>
    </recommendedName>
</protein>
<dbReference type="KEGG" id="mtua:CSH63_29585"/>
<dbReference type="AlphaFoldDB" id="A0A386WVK9"/>
<organism evidence="3 4">
    <name type="scientific">Micromonospora tulbaghiae</name>
    <dbReference type="NCBI Taxonomy" id="479978"/>
    <lineage>
        <taxon>Bacteria</taxon>
        <taxon>Bacillati</taxon>
        <taxon>Actinomycetota</taxon>
        <taxon>Actinomycetes</taxon>
        <taxon>Micromonosporales</taxon>
        <taxon>Micromonosporaceae</taxon>
        <taxon>Micromonospora</taxon>
    </lineage>
</organism>
<sequence>MTTRTARIATALLGGTAALITLAAPAAAAPSAATAGRVDVTAQRLVLDPTDRGYVGTLTATVTNRRPTATWVSLVVTEPAGASFTTIEPGGGCFYTRLVENRLVIGCGGEQIEAGKSLTFRLGFHVWTTARSYPMVANGGRIEVVPDGAAAASDATGFTTLFRSTTGSLRKPRPYVQAVDTDLGIRGSAVTLTPQPDGTLLGRMPVTVRYGNDAPTFALNVAAALPAGVQVDHIEPQDMPSFPYGFSVPGGRFVPGEERTFDVFLRAPVGTPAGELGTGSLTVTGSYFYGADDPQDVDPSDNTTSFPVTAAAAS</sequence>
<feature type="chain" id="PRO_5017369674" description="DUF11 domain-containing protein" evidence="2">
    <location>
        <begin position="29"/>
        <end position="314"/>
    </location>
</feature>
<keyword evidence="2" id="KW-0732">Signal</keyword>
<evidence type="ECO:0000313" key="3">
    <source>
        <dbReference type="EMBL" id="AYF31528.1"/>
    </source>
</evidence>
<proteinExistence type="predicted"/>
<accession>A0A386WVK9</accession>
<dbReference type="EMBL" id="CP024087">
    <property type="protein sequence ID" value="AYF31528.1"/>
    <property type="molecule type" value="Genomic_DNA"/>
</dbReference>
<gene>
    <name evidence="3" type="ORF">CSH63_29585</name>
</gene>
<reference evidence="3 4" key="1">
    <citation type="submission" date="2017-10" db="EMBL/GenBank/DDBJ databases">
        <title>Integration of genomic and chemical information greatly accelerates assignment of the full stereostructure of myelolactone, a potent inhibitor of myeloma from a marine-derived Micromonospora.</title>
        <authorList>
            <person name="Kim M.C."/>
            <person name="Machado H."/>
            <person name="Jensen P.R."/>
            <person name="Fenical W."/>
        </authorList>
    </citation>
    <scope>NUCLEOTIDE SEQUENCE [LARGE SCALE GENOMIC DNA]</scope>
    <source>
        <strain evidence="3 4">CNY-010</strain>
    </source>
</reference>
<feature type="signal peptide" evidence="2">
    <location>
        <begin position="1"/>
        <end position="28"/>
    </location>
</feature>
<feature type="region of interest" description="Disordered" evidence="1">
    <location>
        <begin position="292"/>
        <end position="314"/>
    </location>
</feature>
<evidence type="ECO:0008006" key="5">
    <source>
        <dbReference type="Google" id="ProtNLM"/>
    </source>
</evidence>
<name>A0A386WVK9_9ACTN</name>
<dbReference type="RefSeq" id="WP_120573050.1">
    <property type="nucleotide sequence ID" value="NZ_CP024087.1"/>
</dbReference>
<evidence type="ECO:0000256" key="2">
    <source>
        <dbReference type="SAM" id="SignalP"/>
    </source>
</evidence>
<evidence type="ECO:0000256" key="1">
    <source>
        <dbReference type="SAM" id="MobiDB-lite"/>
    </source>
</evidence>
<dbReference type="Proteomes" id="UP000267804">
    <property type="component" value="Chromosome"/>
</dbReference>
<evidence type="ECO:0000313" key="4">
    <source>
        <dbReference type="Proteomes" id="UP000267804"/>
    </source>
</evidence>